<reference evidence="7 8" key="1">
    <citation type="submission" date="2015-12" db="EMBL/GenBank/DDBJ databases">
        <title>Dictyostelia acquired genes for synthesis and detection of signals that induce cell-type specialization by lateral gene transfer from prokaryotes.</title>
        <authorList>
            <person name="Gloeckner G."/>
            <person name="Schaap P."/>
        </authorList>
    </citation>
    <scope>NUCLEOTIDE SEQUENCE [LARGE SCALE GENOMIC DNA]</scope>
    <source>
        <strain evidence="7 8">TK</strain>
    </source>
</reference>
<comment type="caution">
    <text evidence="7">The sequence shown here is derived from an EMBL/GenBank/DDBJ whole genome shotgun (WGS) entry which is preliminary data.</text>
</comment>
<organism evidence="7 8">
    <name type="scientific">Tieghemostelium lacteum</name>
    <name type="common">Slime mold</name>
    <name type="synonym">Dictyostelium lacteum</name>
    <dbReference type="NCBI Taxonomy" id="361077"/>
    <lineage>
        <taxon>Eukaryota</taxon>
        <taxon>Amoebozoa</taxon>
        <taxon>Evosea</taxon>
        <taxon>Eumycetozoa</taxon>
        <taxon>Dictyostelia</taxon>
        <taxon>Dictyosteliales</taxon>
        <taxon>Raperosteliaceae</taxon>
        <taxon>Tieghemostelium</taxon>
    </lineage>
</organism>
<feature type="domain" description="DUF7949" evidence="6">
    <location>
        <begin position="872"/>
        <end position="906"/>
    </location>
</feature>
<keyword evidence="8" id="KW-1185">Reference proteome</keyword>
<dbReference type="Proteomes" id="UP000076078">
    <property type="component" value="Unassembled WGS sequence"/>
</dbReference>
<dbReference type="Pfam" id="PF24893">
    <property type="entry name" value="DUF7743"/>
    <property type="match status" value="1"/>
</dbReference>
<feature type="domain" description="DUF7743" evidence="5">
    <location>
        <begin position="295"/>
        <end position="418"/>
    </location>
</feature>
<dbReference type="Pfam" id="PF23034">
    <property type="entry name" value="DUF7035"/>
    <property type="match status" value="1"/>
</dbReference>
<evidence type="ECO:0000259" key="3">
    <source>
        <dbReference type="Pfam" id="PF23033"/>
    </source>
</evidence>
<evidence type="ECO:0000313" key="7">
    <source>
        <dbReference type="EMBL" id="KYQ92830.1"/>
    </source>
</evidence>
<proteinExistence type="predicted"/>
<feature type="transmembrane region" description="Helical" evidence="1">
    <location>
        <begin position="1160"/>
        <end position="1183"/>
    </location>
</feature>
<keyword evidence="1" id="KW-1133">Transmembrane helix</keyword>
<dbReference type="Pfam" id="PF22933">
    <property type="entry name" value="ComC_SSD"/>
    <property type="match status" value="1"/>
</dbReference>
<evidence type="ECO:0000259" key="2">
    <source>
        <dbReference type="Pfam" id="PF22933"/>
    </source>
</evidence>
<dbReference type="FunCoup" id="A0A151ZG35">
    <property type="interactions" value="844"/>
</dbReference>
<dbReference type="OMA" id="CILINQI"/>
<gene>
    <name evidence="7" type="ORF">DLAC_05415</name>
</gene>
<protein>
    <recommendedName>
        <fullName evidence="9">EGF-like domain-containing protein</fullName>
    </recommendedName>
</protein>
<dbReference type="InterPro" id="IPR055462">
    <property type="entry name" value="DUF7034"/>
</dbReference>
<dbReference type="InterPro" id="IPR057709">
    <property type="entry name" value="DUF7949"/>
</dbReference>
<feature type="domain" description="DUF7035" evidence="4">
    <location>
        <begin position="525"/>
        <end position="640"/>
    </location>
</feature>
<keyword evidence="1" id="KW-0812">Transmembrane</keyword>
<dbReference type="EMBL" id="LODT01000028">
    <property type="protein sequence ID" value="KYQ92830.1"/>
    <property type="molecule type" value="Genomic_DNA"/>
</dbReference>
<dbReference type="Pfam" id="PF25820">
    <property type="entry name" value="DUF7949"/>
    <property type="match status" value="1"/>
</dbReference>
<keyword evidence="1" id="KW-0472">Membrane</keyword>
<feature type="domain" description="DUF7034" evidence="3">
    <location>
        <begin position="654"/>
        <end position="757"/>
    </location>
</feature>
<evidence type="ECO:0000259" key="6">
    <source>
        <dbReference type="Pfam" id="PF25820"/>
    </source>
</evidence>
<feature type="domain" description="ComC supersandwich" evidence="2">
    <location>
        <begin position="920"/>
        <end position="1133"/>
    </location>
</feature>
<sequence length="1204" mass="134338">MSPTTKIVNESDGGFDASYLFKTGAGYAVIPLNITKRLYYNLVITTGSGYYCNSQTVNNTLCLICKTLDALQLAPSLTVNGIENLNTRFSVIFSSFVPVEFISAPTYQIYPSVPELPSKTNYYVTFSASNYHGYSFISATGLSPLNYVVGGSPGNLKLISTFSLVESKVVSPQLIYFNGYYPTTPGVISLPNFTVSTTYVAPSTLYTNFTTSESSIDYLSIDVNGQVENPFSSPMNFGQNLFVSEYPNYYPFAYRYAKPITLPQVTMNYILLVPNSYGTEIFLNGNSIYNNNISITDNNPPALFDIQYTRINSRSMIVTATAIDDVSGIKRIYLHPASNPTYRYYELNSWDLANGNIRNGTFQKLITYRFEMAGGDLRVSVEDHYGRKATYQYLNSNYLPNYLYDYTNLKYQEKSDITSISFKNGYLMDVSTSPKNNTMIIKFKSPKPDISVCLFFSNDINQINRYFVGDWNEELQQTEIDFYLPSRLLSGPVYYIITYPAHVIYSPLLNQLYPTSNLTVYSQNCDRLPPLITSIIEFSNSSYFGFDITIEDETGFDRGFISVKSNLDGYRFNFTLSSVGKNATLDVYRLALPMTSNCVTQTFSFDFVELYDVNEAYSTYSRGNSELISPFMKILDSINSTVLLCDTPGDNNFPALSSISTSVATVDTGSENRLVSLLFSVTEGEEIYQNHLPYCLANAENLMYHTAVSTFINTSGSESFFQCDFNLPFGFGFPSDSKKILFAIHGFSDTSLNIMGSGGFYAEFMNVTFSNNPTITNASKMTSQGGLLTLFGRNFGQDKTKTIVEVQYKDLKFNYSTSSLYHVMAVIDNILEKQADFNVTVINNGIRSNTYTIPTGYIPPISPIPTNPTIKCPGAPQCGGPSNGVCVGSVCQCISPWIGSDCLSQVINVPIPNINTTDPDIDNNFNSTLPDGKTVTLKTLISILSIIEMDINNNPIQEHPFTKWIFTNVTQTTVQEYQYATNISNNGVITNVTVTLQYFSEETTLIFANQLLNILPSSIKYNIDITPYKFSSDLNYLQLIMSASIESSSTDTCTYQETGTSKDTNSDYVKLQIDSNSLYARFIKRGIVDNRVRSIQNIFYNNESSSTNSISRIGINIPNYSKSVKLDPDFSVLIDFTEATDKENSLCPQNSKNSLTKSQLAGIIIGSIAFGIIAIVSITYYIYKKKQQQKLVAKIGKKLNNFNQ</sequence>
<evidence type="ECO:0000256" key="1">
    <source>
        <dbReference type="SAM" id="Phobius"/>
    </source>
</evidence>
<dbReference type="InterPro" id="IPR054484">
    <property type="entry name" value="ComC_SSD"/>
</dbReference>
<dbReference type="PANTHER" id="PTHR31378">
    <property type="entry name" value="EGF-LIKE DOMAIN-CONTAINING PROTEIN-RELATED-RELATED"/>
    <property type="match status" value="1"/>
</dbReference>
<evidence type="ECO:0000313" key="8">
    <source>
        <dbReference type="Proteomes" id="UP000076078"/>
    </source>
</evidence>
<evidence type="ECO:0000259" key="4">
    <source>
        <dbReference type="Pfam" id="PF23034"/>
    </source>
</evidence>
<dbReference type="InParanoid" id="A0A151ZG35"/>
<dbReference type="InterPro" id="IPR056645">
    <property type="entry name" value="DUF7743"/>
</dbReference>
<dbReference type="Pfam" id="PF23033">
    <property type="entry name" value="DUF7034"/>
    <property type="match status" value="1"/>
</dbReference>
<dbReference type="AlphaFoldDB" id="A0A151ZG35"/>
<evidence type="ECO:0008006" key="9">
    <source>
        <dbReference type="Google" id="ProtNLM"/>
    </source>
</evidence>
<accession>A0A151ZG35</accession>
<dbReference type="PANTHER" id="PTHR31378:SF17">
    <property type="match status" value="1"/>
</dbReference>
<name>A0A151ZG35_TIELA</name>
<evidence type="ECO:0000259" key="5">
    <source>
        <dbReference type="Pfam" id="PF24893"/>
    </source>
</evidence>
<dbReference type="OrthoDB" id="21537at2759"/>
<dbReference type="InterPro" id="IPR055463">
    <property type="entry name" value="DUF7035"/>
</dbReference>